<evidence type="ECO:0000256" key="4">
    <source>
        <dbReference type="ARBA" id="ARBA00022741"/>
    </source>
</evidence>
<dbReference type="EC" id="7.-.-.-" evidence="8"/>
<dbReference type="PROSITE" id="PS00211">
    <property type="entry name" value="ABC_TRANSPORTER_1"/>
    <property type="match status" value="1"/>
</dbReference>
<comment type="caution">
    <text evidence="11">The sequence shown here is derived from an EMBL/GenBank/DDBJ whole genome shotgun (WGS) entry which is preliminary data.</text>
</comment>
<evidence type="ECO:0000313" key="12">
    <source>
        <dbReference type="Proteomes" id="UP001519503"/>
    </source>
</evidence>
<evidence type="ECO:0000256" key="8">
    <source>
        <dbReference type="RuleBase" id="RU365104"/>
    </source>
</evidence>
<dbReference type="Pfam" id="PF00005">
    <property type="entry name" value="ABC_tran"/>
    <property type="match status" value="1"/>
</dbReference>
<dbReference type="Proteomes" id="UP001519503">
    <property type="component" value="Unassembled WGS sequence"/>
</dbReference>
<dbReference type="InterPro" id="IPR003593">
    <property type="entry name" value="AAA+_ATPase"/>
</dbReference>
<dbReference type="InterPro" id="IPR017871">
    <property type="entry name" value="ABC_transporter-like_CS"/>
</dbReference>
<evidence type="ECO:0000256" key="7">
    <source>
        <dbReference type="ARBA" id="ARBA00023136"/>
    </source>
</evidence>
<dbReference type="PANTHER" id="PTHR43553">
    <property type="entry name" value="HEAVY METAL TRANSPORTER"/>
    <property type="match status" value="1"/>
</dbReference>
<protein>
    <recommendedName>
        <fullName evidence="8">Energy-coupling factor transporter ATP-binding protein EcfA2</fullName>
        <ecNumber evidence="8">7.-.-.-</ecNumber>
    </recommendedName>
</protein>
<comment type="subunit">
    <text evidence="8">Forms a stable energy-coupling factor (ECF) transporter complex composed of 2 membrane-embedded substrate-binding proteins (S component), 2 ATP-binding proteins (A component) and 2 transmembrane proteins (T component).</text>
</comment>
<feature type="domain" description="ABC transporter" evidence="10">
    <location>
        <begin position="3"/>
        <end position="244"/>
    </location>
</feature>
<comment type="similarity">
    <text evidence="8">Belongs to the ABC transporter superfamily. Energy-coupling factor EcfA family.</text>
</comment>
<sequence length="312" mass="33707">MVINIEGVDFAYGTGKQEVPVLKDIQLTIPENQITAIIGQTGSGKSTLVQQLNALLKPTAGQVQIGQHLVTSQTKEKQLTAIRAEVGMVFQFPEAQLFAPTVIEDVMYGPLNFGAEPKDARAAAEKALTQVGLDATFYDQSPFNLSGGQMRRVALAGVLAMDPQTMVFDEPAAGLDPAGQEELLQLLKDLRAAGKTIVLISHQMEQVLALADRVVVMNDGQVAADETVTALFERPQSWFEAQHLDLPETVAFQKQLAAAGFIFDHLAKTADDLAEQINDQIDWPKGNAEQKNGALTSQSAQPTSDKGGFRHE</sequence>
<gene>
    <name evidence="11" type="ORF">G6R30_02595</name>
</gene>
<keyword evidence="2 8" id="KW-0813">Transport</keyword>
<evidence type="ECO:0000256" key="9">
    <source>
        <dbReference type="SAM" id="MobiDB-lite"/>
    </source>
</evidence>
<reference evidence="11 12" key="1">
    <citation type="submission" date="2020-02" db="EMBL/GenBank/DDBJ databases">
        <title>Fructobacillus sp. isolated from paper mulberry of Taiwan.</title>
        <authorList>
            <person name="Lin S.-T."/>
        </authorList>
    </citation>
    <scope>NUCLEOTIDE SEQUENCE [LARGE SCALE GENOMIC DNA]</scope>
    <source>
        <strain evidence="11 12">S1-1</strain>
    </source>
</reference>
<dbReference type="PANTHER" id="PTHR43553:SF27">
    <property type="entry name" value="ENERGY-COUPLING FACTOR TRANSPORTER ATP-BINDING PROTEIN ECFA2"/>
    <property type="match status" value="1"/>
</dbReference>
<dbReference type="SUPFAM" id="SSF52540">
    <property type="entry name" value="P-loop containing nucleoside triphosphate hydrolases"/>
    <property type="match status" value="1"/>
</dbReference>
<keyword evidence="3 8" id="KW-1003">Cell membrane</keyword>
<dbReference type="InterPro" id="IPR030946">
    <property type="entry name" value="EcfA2"/>
</dbReference>
<evidence type="ECO:0000256" key="1">
    <source>
        <dbReference type="ARBA" id="ARBA00004202"/>
    </source>
</evidence>
<keyword evidence="7 8" id="KW-0472">Membrane</keyword>
<dbReference type="InterPro" id="IPR003439">
    <property type="entry name" value="ABC_transporter-like_ATP-bd"/>
</dbReference>
<dbReference type="InterPro" id="IPR050095">
    <property type="entry name" value="ECF_ABC_transporter_ATP-bd"/>
</dbReference>
<evidence type="ECO:0000259" key="10">
    <source>
        <dbReference type="PROSITE" id="PS50893"/>
    </source>
</evidence>
<keyword evidence="5 8" id="KW-0067">ATP-binding</keyword>
<comment type="subcellular location">
    <subcellularLocation>
        <location evidence="1 8">Cell membrane</location>
        <topology evidence="1 8">Peripheral membrane protein</topology>
    </subcellularLocation>
</comment>
<evidence type="ECO:0000256" key="2">
    <source>
        <dbReference type="ARBA" id="ARBA00022448"/>
    </source>
</evidence>
<dbReference type="RefSeq" id="WP_213821195.1">
    <property type="nucleotide sequence ID" value="NZ_JAAMFL010000004.1"/>
</dbReference>
<dbReference type="NCBIfam" id="TIGR04521">
    <property type="entry name" value="ECF_ATPase_2"/>
    <property type="match status" value="1"/>
</dbReference>
<proteinExistence type="inferred from homology"/>
<comment type="function">
    <text evidence="8">ATP-binding (A) component of a common energy-coupling factor (ECF) ABC-transporter complex.</text>
</comment>
<feature type="region of interest" description="Disordered" evidence="9">
    <location>
        <begin position="280"/>
        <end position="312"/>
    </location>
</feature>
<dbReference type="SMART" id="SM00382">
    <property type="entry name" value="AAA"/>
    <property type="match status" value="1"/>
</dbReference>
<evidence type="ECO:0000313" key="11">
    <source>
        <dbReference type="EMBL" id="MBS9337351.1"/>
    </source>
</evidence>
<evidence type="ECO:0000256" key="6">
    <source>
        <dbReference type="ARBA" id="ARBA00022967"/>
    </source>
</evidence>
<accession>A0ABS5QYA8</accession>
<organism evidence="11 12">
    <name type="scientific">Fructobacillus parabroussonetiae</name>
    <dbReference type="NCBI Taxonomy" id="2713174"/>
    <lineage>
        <taxon>Bacteria</taxon>
        <taxon>Bacillati</taxon>
        <taxon>Bacillota</taxon>
        <taxon>Bacilli</taxon>
        <taxon>Lactobacillales</taxon>
        <taxon>Lactobacillaceae</taxon>
        <taxon>Fructobacillus</taxon>
    </lineage>
</organism>
<keyword evidence="12" id="KW-1185">Reference proteome</keyword>
<name>A0ABS5QYA8_9LACO</name>
<evidence type="ECO:0000256" key="3">
    <source>
        <dbReference type="ARBA" id="ARBA00022475"/>
    </source>
</evidence>
<dbReference type="EMBL" id="JAAMFL010000004">
    <property type="protein sequence ID" value="MBS9337351.1"/>
    <property type="molecule type" value="Genomic_DNA"/>
</dbReference>
<feature type="compositionally biased region" description="Polar residues" evidence="9">
    <location>
        <begin position="289"/>
        <end position="304"/>
    </location>
</feature>
<dbReference type="InterPro" id="IPR027417">
    <property type="entry name" value="P-loop_NTPase"/>
</dbReference>
<dbReference type="PROSITE" id="PS50893">
    <property type="entry name" value="ABC_TRANSPORTER_2"/>
    <property type="match status" value="1"/>
</dbReference>
<dbReference type="InterPro" id="IPR015856">
    <property type="entry name" value="ABC_transpr_CbiO/EcfA_su"/>
</dbReference>
<keyword evidence="6" id="KW-1278">Translocase</keyword>
<dbReference type="Gene3D" id="3.40.50.300">
    <property type="entry name" value="P-loop containing nucleotide triphosphate hydrolases"/>
    <property type="match status" value="1"/>
</dbReference>
<keyword evidence="4 8" id="KW-0547">Nucleotide-binding</keyword>
<evidence type="ECO:0000256" key="5">
    <source>
        <dbReference type="ARBA" id="ARBA00022840"/>
    </source>
</evidence>
<dbReference type="CDD" id="cd03225">
    <property type="entry name" value="ABC_cobalt_CbiO_domain1"/>
    <property type="match status" value="1"/>
</dbReference>